<organism evidence="1 2">
    <name type="scientific">Protopolystoma xenopodis</name>
    <dbReference type="NCBI Taxonomy" id="117903"/>
    <lineage>
        <taxon>Eukaryota</taxon>
        <taxon>Metazoa</taxon>
        <taxon>Spiralia</taxon>
        <taxon>Lophotrochozoa</taxon>
        <taxon>Platyhelminthes</taxon>
        <taxon>Monogenea</taxon>
        <taxon>Polyopisthocotylea</taxon>
        <taxon>Polystomatidea</taxon>
        <taxon>Polystomatidae</taxon>
        <taxon>Protopolystoma</taxon>
    </lineage>
</organism>
<reference evidence="1" key="1">
    <citation type="submission" date="2018-11" db="EMBL/GenBank/DDBJ databases">
        <authorList>
            <consortium name="Pathogen Informatics"/>
        </authorList>
    </citation>
    <scope>NUCLEOTIDE SEQUENCE</scope>
</reference>
<comment type="caution">
    <text evidence="1">The sequence shown here is derived from an EMBL/GenBank/DDBJ whole genome shotgun (WGS) entry which is preliminary data.</text>
</comment>
<dbReference type="EMBL" id="CAAALY010018961">
    <property type="protein sequence ID" value="VEL13793.1"/>
    <property type="molecule type" value="Genomic_DNA"/>
</dbReference>
<dbReference type="Proteomes" id="UP000784294">
    <property type="component" value="Unassembled WGS sequence"/>
</dbReference>
<evidence type="ECO:0000313" key="2">
    <source>
        <dbReference type="Proteomes" id="UP000784294"/>
    </source>
</evidence>
<evidence type="ECO:0000313" key="1">
    <source>
        <dbReference type="EMBL" id="VEL13793.1"/>
    </source>
</evidence>
<gene>
    <name evidence="1" type="ORF">PXEA_LOCUS7233</name>
</gene>
<sequence>MYMNKMTKLAKRKLRRRSDICDDPGDDGFAVDIDDTEGGEFADRDNDAQVISDGSRSPINAHNSSCDPDCLQPTELLLSPNVLTPTVAFSSHPANVLRHLHPFDATTEDDSTCASAFTSAHFFCMDRSEQMLPQPSVPMAPSFVQPPSQQQPLRMQSENYVDLAAHQAASKIVKADCASN</sequence>
<keyword evidence="2" id="KW-1185">Reference proteome</keyword>
<dbReference type="AlphaFoldDB" id="A0A448WKB8"/>
<protein>
    <submittedName>
        <fullName evidence="1">Uncharacterized protein</fullName>
    </submittedName>
</protein>
<proteinExistence type="predicted"/>
<name>A0A448WKB8_9PLAT</name>
<accession>A0A448WKB8</accession>